<gene>
    <name evidence="1" type="ORF">ENW83_02830</name>
</gene>
<dbReference type="EMBL" id="DTLS01000078">
    <property type="protein sequence ID" value="HGZ60127.1"/>
    <property type="molecule type" value="Genomic_DNA"/>
</dbReference>
<reference evidence="1" key="1">
    <citation type="journal article" date="2020" name="mSystems">
        <title>Genome- and Community-Level Interaction Insights into Carbon Utilization and Element Cycling Functions of Hydrothermarchaeota in Hydrothermal Sediment.</title>
        <authorList>
            <person name="Zhou Z."/>
            <person name="Liu Y."/>
            <person name="Xu W."/>
            <person name="Pan J."/>
            <person name="Luo Z.H."/>
            <person name="Li M."/>
        </authorList>
    </citation>
    <scope>NUCLEOTIDE SEQUENCE [LARGE SCALE GENOMIC DNA]</scope>
    <source>
        <strain evidence="1">SpSt-885</strain>
    </source>
</reference>
<sequence>MAKARKLILVTAEHHPYHKQWLRMSNELAQMLGVELEVKIEDYVFAIEHGVTDEFGMAGLPQLLVELEDGKIKPLLYEIPLDSNFQLDFEAAKKLALEKLEKGEL</sequence>
<protein>
    <submittedName>
        <fullName evidence="1">Uncharacterized protein</fullName>
    </submittedName>
</protein>
<accession>A0A7J3SKT8</accession>
<evidence type="ECO:0000313" key="1">
    <source>
        <dbReference type="EMBL" id="HGZ60127.1"/>
    </source>
</evidence>
<organism evidence="1">
    <name type="scientific">Fervidicoccus fontis</name>
    <dbReference type="NCBI Taxonomy" id="683846"/>
    <lineage>
        <taxon>Archaea</taxon>
        <taxon>Thermoproteota</taxon>
        <taxon>Thermoprotei</taxon>
        <taxon>Fervidicoccales</taxon>
        <taxon>Fervidicoccaceae</taxon>
        <taxon>Fervidicoccus</taxon>
    </lineage>
</organism>
<comment type="caution">
    <text evidence="1">The sequence shown here is derived from an EMBL/GenBank/DDBJ whole genome shotgun (WGS) entry which is preliminary data.</text>
</comment>
<dbReference type="AlphaFoldDB" id="A0A7J3SKT8"/>
<name>A0A7J3SKT8_9CREN</name>
<proteinExistence type="predicted"/>